<dbReference type="eggNOG" id="ENOG50325FF">
    <property type="taxonomic scope" value="Bacteria"/>
</dbReference>
<keyword evidence="1" id="KW-0175">Coiled coil</keyword>
<keyword evidence="4" id="KW-1185">Reference proteome</keyword>
<keyword evidence="2" id="KW-0812">Transmembrane</keyword>
<evidence type="ECO:0000256" key="1">
    <source>
        <dbReference type="SAM" id="Coils"/>
    </source>
</evidence>
<dbReference type="RefSeq" id="WP_038263986.1">
    <property type="nucleotide sequence ID" value="NZ_FSRH01000006.1"/>
</dbReference>
<gene>
    <name evidence="3" type="ORF">CLIT_10c03380</name>
</gene>
<feature type="coiled-coil region" evidence="1">
    <location>
        <begin position="363"/>
        <end position="397"/>
    </location>
</feature>
<sequence length="406" mass="47221">MKKEHYKDATANDLVRNLKILNARMRLKIITLIFAAVLIPIAGSFAYSSFFGKKLIVSETQSAMSAARIEKANRVRSYYKGLENIIVDFANRQSLEKFQSGDIDLDVESIRDYNIKNIYIMDELYKNIYVMDEQNRSGGVENEVSETFFEMPVQITGLKVDEEEIFQYMIYKNTHGSSGIYYVVFELSNEYLNSIMESGGDAETTIVNGDFFVVASSRNDEISNAMINPITKELLNGAYGFDEYEGYFWDYGYFEVMGEYFYMQIALPVKSVMGKNIGIQGFFMVMFVAGLFLSGFVIVVIKKIFERYLESEKRISIERESDKLYPYLKSELIEIFESSHELTRSIDNMQRFNESILVLKDRIERQNEGLDEFIRDRRDLKRRIDQDEELKREIAGEFLESEGKRE</sequence>
<evidence type="ECO:0000313" key="3">
    <source>
        <dbReference type="EMBL" id="KDR95611.1"/>
    </source>
</evidence>
<feature type="transmembrane region" description="Helical" evidence="2">
    <location>
        <begin position="281"/>
        <end position="301"/>
    </location>
</feature>
<proteinExistence type="predicted"/>
<dbReference type="STRING" id="1121324.CLIT_10c03380"/>
<name>A0A069RF43_PEPLI</name>
<comment type="caution">
    <text evidence="3">The sequence shown here is derived from an EMBL/GenBank/DDBJ whole genome shotgun (WGS) entry which is preliminary data.</text>
</comment>
<organism evidence="3 4">
    <name type="scientific">Peptoclostridium litorale DSM 5388</name>
    <dbReference type="NCBI Taxonomy" id="1121324"/>
    <lineage>
        <taxon>Bacteria</taxon>
        <taxon>Bacillati</taxon>
        <taxon>Bacillota</taxon>
        <taxon>Clostridia</taxon>
        <taxon>Peptostreptococcales</taxon>
        <taxon>Peptoclostridiaceae</taxon>
        <taxon>Peptoclostridium</taxon>
    </lineage>
</organism>
<protein>
    <submittedName>
        <fullName evidence="3">Uncharacterized protein</fullName>
    </submittedName>
</protein>
<evidence type="ECO:0000313" key="4">
    <source>
        <dbReference type="Proteomes" id="UP000027946"/>
    </source>
</evidence>
<keyword evidence="2" id="KW-1133">Transmembrane helix</keyword>
<reference evidence="3 4" key="1">
    <citation type="submission" date="2014-03" db="EMBL/GenBank/DDBJ databases">
        <title>Genome sequence of Clostridium litorale W6, DSM 5388.</title>
        <authorList>
            <person name="Poehlein A."/>
            <person name="Jagirdar A."/>
            <person name="Khonsari B."/>
            <person name="Chibani C.M."/>
            <person name="Gutierrez Gutierrez D.A."/>
            <person name="Davydova E."/>
            <person name="Alghaithi H.S."/>
            <person name="Nair K.P."/>
            <person name="Dhamotharan K."/>
            <person name="Chandran L."/>
            <person name="G W."/>
            <person name="Daniel R."/>
        </authorList>
    </citation>
    <scope>NUCLEOTIDE SEQUENCE [LARGE SCALE GENOMIC DNA]</scope>
    <source>
        <strain evidence="3 4">W6</strain>
    </source>
</reference>
<dbReference type="Proteomes" id="UP000027946">
    <property type="component" value="Unassembled WGS sequence"/>
</dbReference>
<feature type="transmembrane region" description="Helical" evidence="2">
    <location>
        <begin position="29"/>
        <end position="50"/>
    </location>
</feature>
<keyword evidence="2" id="KW-0472">Membrane</keyword>
<dbReference type="AlphaFoldDB" id="A0A069RF43"/>
<accession>A0A069RF43</accession>
<dbReference type="EMBL" id="JJMM01000010">
    <property type="protein sequence ID" value="KDR95611.1"/>
    <property type="molecule type" value="Genomic_DNA"/>
</dbReference>
<evidence type="ECO:0000256" key="2">
    <source>
        <dbReference type="SAM" id="Phobius"/>
    </source>
</evidence>